<organism evidence="4 5">
    <name type="scientific">Hyphomicrobium album</name>
    <dbReference type="NCBI Taxonomy" id="2665159"/>
    <lineage>
        <taxon>Bacteria</taxon>
        <taxon>Pseudomonadati</taxon>
        <taxon>Pseudomonadota</taxon>
        <taxon>Alphaproteobacteria</taxon>
        <taxon>Hyphomicrobiales</taxon>
        <taxon>Hyphomicrobiaceae</taxon>
        <taxon>Hyphomicrobium</taxon>
    </lineage>
</organism>
<dbReference type="CDD" id="cd04301">
    <property type="entry name" value="NAT_SF"/>
    <property type="match status" value="1"/>
</dbReference>
<dbReference type="PROSITE" id="PS51186">
    <property type="entry name" value="GNAT"/>
    <property type="match status" value="1"/>
</dbReference>
<comment type="caution">
    <text evidence="4">The sequence shown here is derived from an EMBL/GenBank/DDBJ whole genome shotgun (WGS) entry which is preliminary data.</text>
</comment>
<dbReference type="AlphaFoldDB" id="A0A6I3KMD3"/>
<proteinExistence type="predicted"/>
<dbReference type="InterPro" id="IPR000182">
    <property type="entry name" value="GNAT_dom"/>
</dbReference>
<dbReference type="InterPro" id="IPR016181">
    <property type="entry name" value="Acyl_CoA_acyltransferase"/>
</dbReference>
<dbReference type="Proteomes" id="UP000440694">
    <property type="component" value="Unassembled WGS sequence"/>
</dbReference>
<dbReference type="Gene3D" id="3.40.630.30">
    <property type="match status" value="1"/>
</dbReference>
<sequence length="168" mass="18604">MLGESSHCEIRPGVPADARALSEIFRASWSGAYRGIIPHFHLDGMIERRTPDWWSTTIKSGGLLVLQVAGVVAGYATLGAARAQGPYEGEIYELYLLPTHQGVGLGERLFEACRYHLDGRQLRGLIVWALADNEMAGDFYRRRGGRPVGATSERFGRAKLKKIAFAWD</sequence>
<dbReference type="GO" id="GO:0016747">
    <property type="term" value="F:acyltransferase activity, transferring groups other than amino-acyl groups"/>
    <property type="evidence" value="ECO:0007669"/>
    <property type="project" value="InterPro"/>
</dbReference>
<keyword evidence="1 4" id="KW-0808">Transferase</keyword>
<dbReference type="PANTHER" id="PTHR43877">
    <property type="entry name" value="AMINOALKYLPHOSPHONATE N-ACETYLTRANSFERASE-RELATED-RELATED"/>
    <property type="match status" value="1"/>
</dbReference>
<dbReference type="Pfam" id="PF00583">
    <property type="entry name" value="Acetyltransf_1"/>
    <property type="match status" value="1"/>
</dbReference>
<dbReference type="SUPFAM" id="SSF55729">
    <property type="entry name" value="Acyl-CoA N-acyltransferases (Nat)"/>
    <property type="match status" value="1"/>
</dbReference>
<dbReference type="RefSeq" id="WP_154739341.1">
    <property type="nucleotide sequence ID" value="NZ_WMBQ01000001.1"/>
</dbReference>
<accession>A0A6I3KMD3</accession>
<evidence type="ECO:0000256" key="2">
    <source>
        <dbReference type="ARBA" id="ARBA00023315"/>
    </source>
</evidence>
<keyword evidence="2" id="KW-0012">Acyltransferase</keyword>
<protein>
    <submittedName>
        <fullName evidence="4">GNAT family N-acetyltransferase</fullName>
    </submittedName>
</protein>
<dbReference type="InterPro" id="IPR050832">
    <property type="entry name" value="Bact_Acetyltransf"/>
</dbReference>
<evidence type="ECO:0000256" key="1">
    <source>
        <dbReference type="ARBA" id="ARBA00022679"/>
    </source>
</evidence>
<keyword evidence="5" id="KW-1185">Reference proteome</keyword>
<reference evidence="4 5" key="1">
    <citation type="submission" date="2019-11" db="EMBL/GenBank/DDBJ databases">
        <title>Identification of a novel strain.</title>
        <authorList>
            <person name="Xu Q."/>
            <person name="Wang G."/>
        </authorList>
    </citation>
    <scope>NUCLEOTIDE SEQUENCE [LARGE SCALE GENOMIC DNA]</scope>
    <source>
        <strain evidence="5">xq</strain>
    </source>
</reference>
<evidence type="ECO:0000259" key="3">
    <source>
        <dbReference type="PROSITE" id="PS51186"/>
    </source>
</evidence>
<evidence type="ECO:0000313" key="4">
    <source>
        <dbReference type="EMBL" id="MTD94986.1"/>
    </source>
</evidence>
<name>A0A6I3KMD3_9HYPH</name>
<evidence type="ECO:0000313" key="5">
    <source>
        <dbReference type="Proteomes" id="UP000440694"/>
    </source>
</evidence>
<dbReference type="EMBL" id="WMBQ01000001">
    <property type="protein sequence ID" value="MTD94986.1"/>
    <property type="molecule type" value="Genomic_DNA"/>
</dbReference>
<feature type="domain" description="N-acetyltransferase" evidence="3">
    <location>
        <begin position="8"/>
        <end position="168"/>
    </location>
</feature>
<gene>
    <name evidence="4" type="ORF">GIW81_11655</name>
</gene>